<accession>A0A0F8XJW8</accession>
<gene>
    <name evidence="1" type="ORF">LCGC14_2934380</name>
</gene>
<protein>
    <submittedName>
        <fullName evidence="1">Uncharacterized protein</fullName>
    </submittedName>
</protein>
<name>A0A0F8XJW8_9ZZZZ</name>
<dbReference type="EMBL" id="LAZR01058664">
    <property type="protein sequence ID" value="KKK69402.1"/>
    <property type="molecule type" value="Genomic_DNA"/>
</dbReference>
<organism evidence="1">
    <name type="scientific">marine sediment metagenome</name>
    <dbReference type="NCBI Taxonomy" id="412755"/>
    <lineage>
        <taxon>unclassified sequences</taxon>
        <taxon>metagenomes</taxon>
        <taxon>ecological metagenomes</taxon>
    </lineage>
</organism>
<comment type="caution">
    <text evidence="1">The sequence shown here is derived from an EMBL/GenBank/DDBJ whole genome shotgun (WGS) entry which is preliminary data.</text>
</comment>
<dbReference type="AlphaFoldDB" id="A0A0F8XJW8"/>
<proteinExistence type="predicted"/>
<evidence type="ECO:0000313" key="1">
    <source>
        <dbReference type="EMBL" id="KKK69402.1"/>
    </source>
</evidence>
<sequence>MCKARDNYNKPHYPCFNVIGGERVLCCSRCGRVLEMGDKIIVKPYRERWFGVYGVTDEGEPK</sequence>
<reference evidence="1" key="1">
    <citation type="journal article" date="2015" name="Nature">
        <title>Complex archaea that bridge the gap between prokaryotes and eukaryotes.</title>
        <authorList>
            <person name="Spang A."/>
            <person name="Saw J.H."/>
            <person name="Jorgensen S.L."/>
            <person name="Zaremba-Niedzwiedzka K."/>
            <person name="Martijn J."/>
            <person name="Lind A.E."/>
            <person name="van Eijk R."/>
            <person name="Schleper C."/>
            <person name="Guy L."/>
            <person name="Ettema T.J."/>
        </authorList>
    </citation>
    <scope>NUCLEOTIDE SEQUENCE</scope>
</reference>